<evidence type="ECO:0000313" key="1">
    <source>
        <dbReference type="EMBL" id="MDN0076330.1"/>
    </source>
</evidence>
<accession>A0ABT7XU58</accession>
<reference evidence="2" key="1">
    <citation type="submission" date="2023-06" db="EMBL/GenBank/DDBJ databases">
        <authorList>
            <person name="Zhang S."/>
        </authorList>
    </citation>
    <scope>NUCLEOTIDE SEQUENCE</scope>
    <source>
        <strain evidence="2">SG2303</strain>
    </source>
</reference>
<organism evidence="2 3">
    <name type="scientific">Crenobacter oryzisoli</name>
    <dbReference type="NCBI Taxonomy" id="3056844"/>
    <lineage>
        <taxon>Bacteria</taxon>
        <taxon>Pseudomonadati</taxon>
        <taxon>Pseudomonadota</taxon>
        <taxon>Betaproteobacteria</taxon>
        <taxon>Neisseriales</taxon>
        <taxon>Neisseriaceae</taxon>
        <taxon>Crenobacter</taxon>
    </lineage>
</organism>
<dbReference type="Proteomes" id="UP001168540">
    <property type="component" value="Unassembled WGS sequence"/>
</dbReference>
<dbReference type="EMBL" id="JAUEDK010000030">
    <property type="protein sequence ID" value="MDN0076330.1"/>
    <property type="molecule type" value="Genomic_DNA"/>
</dbReference>
<evidence type="ECO:0000313" key="2">
    <source>
        <dbReference type="EMBL" id="MDN0077343.1"/>
    </source>
</evidence>
<gene>
    <name evidence="1" type="ORF">QU481_15735</name>
    <name evidence="2" type="ORF">QU481_21155</name>
</gene>
<evidence type="ECO:0000313" key="3">
    <source>
        <dbReference type="Proteomes" id="UP001168540"/>
    </source>
</evidence>
<dbReference type="EMBL" id="JAUEDK010000063">
    <property type="protein sequence ID" value="MDN0077343.1"/>
    <property type="molecule type" value="Genomic_DNA"/>
</dbReference>
<sequence length="257" mass="30010">MDPMVPNHYQGVWQRRILQRGTEHCDTDTRVFWLQTRNWHGDIRIPADRSSFHGIKSVAECSLEQLQWLCLQEGFVGTTWSKGDIVGWDRQVDFRFRDTPDFGRMKFQGDVLEEFGIASDYYERWERIPKSLGATFALEQLTHACEGPTYPRRYLLVAGEYFILLRDRTLLPAPACRIRRKIESGTASREEYEAWVDLEVSFGCRENDTWRITLSTLPWREGEAIWCQGDLSEPCLDIVTQAGPMSNSWRVLDWSYA</sequence>
<proteinExistence type="predicted"/>
<protein>
    <submittedName>
        <fullName evidence="2">Uncharacterized protein</fullName>
    </submittedName>
</protein>
<comment type="caution">
    <text evidence="2">The sequence shown here is derived from an EMBL/GenBank/DDBJ whole genome shotgun (WGS) entry which is preliminary data.</text>
</comment>
<name>A0ABT7XU58_9NEIS</name>
<keyword evidence="3" id="KW-1185">Reference proteome</keyword>